<protein>
    <recommendedName>
        <fullName evidence="4">DUF1772 domain-containing protein</fullName>
    </recommendedName>
</protein>
<evidence type="ECO:0000256" key="1">
    <source>
        <dbReference type="SAM" id="Phobius"/>
    </source>
</evidence>
<dbReference type="KEGG" id="ruv:EC9_40930"/>
<dbReference type="Pfam" id="PF08592">
    <property type="entry name" value="Anthrone_oxy"/>
    <property type="match status" value="1"/>
</dbReference>
<dbReference type="RefSeq" id="WP_145347826.1">
    <property type="nucleotide sequence ID" value="NZ_CP036261.1"/>
</dbReference>
<keyword evidence="1" id="KW-0812">Transmembrane</keyword>
<dbReference type="EMBL" id="CP036261">
    <property type="protein sequence ID" value="QDS89891.1"/>
    <property type="molecule type" value="Genomic_DNA"/>
</dbReference>
<keyword evidence="1" id="KW-1133">Transmembrane helix</keyword>
<evidence type="ECO:0000313" key="3">
    <source>
        <dbReference type="Proteomes" id="UP000319557"/>
    </source>
</evidence>
<keyword evidence="1" id="KW-0472">Membrane</keyword>
<accession>A0A517M4T9</accession>
<feature type="transmembrane region" description="Helical" evidence="1">
    <location>
        <begin position="140"/>
        <end position="159"/>
    </location>
</feature>
<name>A0A517M4T9_9BACT</name>
<dbReference type="OrthoDB" id="428263at2"/>
<keyword evidence="3" id="KW-1185">Reference proteome</keyword>
<organism evidence="2 3">
    <name type="scientific">Rosistilla ulvae</name>
    <dbReference type="NCBI Taxonomy" id="1930277"/>
    <lineage>
        <taxon>Bacteria</taxon>
        <taxon>Pseudomonadati</taxon>
        <taxon>Planctomycetota</taxon>
        <taxon>Planctomycetia</taxon>
        <taxon>Pirellulales</taxon>
        <taxon>Pirellulaceae</taxon>
        <taxon>Rosistilla</taxon>
    </lineage>
</organism>
<evidence type="ECO:0008006" key="4">
    <source>
        <dbReference type="Google" id="ProtNLM"/>
    </source>
</evidence>
<proteinExistence type="predicted"/>
<evidence type="ECO:0000313" key="2">
    <source>
        <dbReference type="EMBL" id="QDS89891.1"/>
    </source>
</evidence>
<sequence length="161" mass="17649">MSTFSFLEPIMVIAIAGCGLMSGLFFVFSVSVMRALALLSAAEGIRAMQSINRTILNWVFLSAFFGTALVCLATIAISAMQRQPGWAWATAGSACYLLGSFLVTAACNVPLNNQLDQLSATAPESEQQWKRYLHRWTRWNHLRTLASTTAVILLTISLLSR</sequence>
<dbReference type="Proteomes" id="UP000319557">
    <property type="component" value="Chromosome"/>
</dbReference>
<dbReference type="AlphaFoldDB" id="A0A517M4T9"/>
<reference evidence="2 3" key="1">
    <citation type="submission" date="2019-02" db="EMBL/GenBank/DDBJ databases">
        <title>Deep-cultivation of Planctomycetes and their phenomic and genomic characterization uncovers novel biology.</title>
        <authorList>
            <person name="Wiegand S."/>
            <person name="Jogler M."/>
            <person name="Boedeker C."/>
            <person name="Pinto D."/>
            <person name="Vollmers J."/>
            <person name="Rivas-Marin E."/>
            <person name="Kohn T."/>
            <person name="Peeters S.H."/>
            <person name="Heuer A."/>
            <person name="Rast P."/>
            <person name="Oberbeckmann S."/>
            <person name="Bunk B."/>
            <person name="Jeske O."/>
            <person name="Meyerdierks A."/>
            <person name="Storesund J.E."/>
            <person name="Kallscheuer N."/>
            <person name="Luecker S."/>
            <person name="Lage O.M."/>
            <person name="Pohl T."/>
            <person name="Merkel B.J."/>
            <person name="Hornburger P."/>
            <person name="Mueller R.-W."/>
            <person name="Bruemmer F."/>
            <person name="Labrenz M."/>
            <person name="Spormann A.M."/>
            <person name="Op den Camp H."/>
            <person name="Overmann J."/>
            <person name="Amann R."/>
            <person name="Jetten M.S.M."/>
            <person name="Mascher T."/>
            <person name="Medema M.H."/>
            <person name="Devos D.P."/>
            <person name="Kaster A.-K."/>
            <person name="Ovreas L."/>
            <person name="Rohde M."/>
            <person name="Galperin M.Y."/>
            <person name="Jogler C."/>
        </authorList>
    </citation>
    <scope>NUCLEOTIDE SEQUENCE [LARGE SCALE GENOMIC DNA]</scope>
    <source>
        <strain evidence="2 3">EC9</strain>
    </source>
</reference>
<gene>
    <name evidence="2" type="ORF">EC9_40930</name>
</gene>
<feature type="transmembrane region" description="Helical" evidence="1">
    <location>
        <begin position="12"/>
        <end position="37"/>
    </location>
</feature>
<feature type="transmembrane region" description="Helical" evidence="1">
    <location>
        <begin position="86"/>
        <end position="109"/>
    </location>
</feature>
<dbReference type="InterPro" id="IPR013901">
    <property type="entry name" value="Anthrone_oxy"/>
</dbReference>
<feature type="transmembrane region" description="Helical" evidence="1">
    <location>
        <begin position="58"/>
        <end position="80"/>
    </location>
</feature>